<evidence type="ECO:0008006" key="3">
    <source>
        <dbReference type="Google" id="ProtNLM"/>
    </source>
</evidence>
<dbReference type="PROSITE" id="PS51257">
    <property type="entry name" value="PROKAR_LIPOPROTEIN"/>
    <property type="match status" value="1"/>
</dbReference>
<reference evidence="1 2" key="1">
    <citation type="journal article" date="2012" name="J. Bacteriol.">
        <title>Complete Genome Sequence of the Fruiting Myxobacterium Corallococcus coralloides DSM 2259.</title>
        <authorList>
            <person name="Huntley S."/>
            <person name="Zhang Y."/>
            <person name="Treuner-Lange A."/>
            <person name="Kneip S."/>
            <person name="Sensen C.W."/>
            <person name="Sogaard-Andersen L."/>
        </authorList>
    </citation>
    <scope>NUCLEOTIDE SEQUENCE [LARGE SCALE GENOMIC DNA]</scope>
    <source>
        <strain evidence="2">ATCC 25202 / DSM 2259 / NBRC 100086 / M2</strain>
    </source>
</reference>
<evidence type="ECO:0000313" key="1">
    <source>
        <dbReference type="EMBL" id="AFE05223.1"/>
    </source>
</evidence>
<dbReference type="AlphaFoldDB" id="H8MJA9"/>
<gene>
    <name evidence="1" type="ordered locus">COCOR_03424</name>
</gene>
<organism evidence="1 2">
    <name type="scientific">Corallococcus coralloides (strain ATCC 25202 / DSM 2259 / NBRC 100086 / M2)</name>
    <name type="common">Myxococcus coralloides</name>
    <dbReference type="NCBI Taxonomy" id="1144275"/>
    <lineage>
        <taxon>Bacteria</taxon>
        <taxon>Pseudomonadati</taxon>
        <taxon>Myxococcota</taxon>
        <taxon>Myxococcia</taxon>
        <taxon>Myxococcales</taxon>
        <taxon>Cystobacterineae</taxon>
        <taxon>Myxococcaceae</taxon>
        <taxon>Corallococcus</taxon>
    </lineage>
</organism>
<dbReference type="KEGG" id="ccx:COCOR_03424"/>
<dbReference type="Proteomes" id="UP000007587">
    <property type="component" value="Chromosome"/>
</dbReference>
<dbReference type="EMBL" id="CP003389">
    <property type="protein sequence ID" value="AFE05223.1"/>
    <property type="molecule type" value="Genomic_DNA"/>
</dbReference>
<proteinExistence type="predicted"/>
<keyword evidence="2" id="KW-1185">Reference proteome</keyword>
<accession>H8MJA9</accession>
<reference evidence="2" key="2">
    <citation type="submission" date="2012-03" db="EMBL/GenBank/DDBJ databases">
        <title>Genome sequence of the fruiting myxobacterium Corallococcus coralloides DSM 2259.</title>
        <authorList>
            <person name="Huntley S."/>
            <person name="Zhang Y."/>
            <person name="Treuner-Lange A."/>
            <person name="Sensen C.W."/>
            <person name="Sogaard-Andersen L."/>
        </authorList>
    </citation>
    <scope>NUCLEOTIDE SEQUENCE [LARGE SCALE GENOMIC DNA]</scope>
    <source>
        <strain evidence="2">ATCC 25202 / DSM 2259 / NBRC 100086 / M2</strain>
    </source>
</reference>
<name>H8MJA9_CORCM</name>
<dbReference type="InParanoid" id="H8MJA9"/>
<protein>
    <recommendedName>
        <fullName evidence="3">Lipoprotein</fullName>
    </recommendedName>
</protein>
<dbReference type="HOGENOM" id="CLU_1254185_0_0_7"/>
<evidence type="ECO:0000313" key="2">
    <source>
        <dbReference type="Proteomes" id="UP000007587"/>
    </source>
</evidence>
<sequence length="220" mass="23259">MRLFRSMWVLGCGVLVSCGAPMQDEEAAVLGTQQAGLVQVFTQQTDFTAATGATLLTFPANAFDAYPDHPSGAGSSCGPTLPGIDLPWGSSAPTVNVLAPRASTWLCFMGPGWNHSNNTNPLPVKSTLIANGEDDFEVAFLRPVSSVGLELLTNSRAQHKVTLTFTDATQEVFEDAVLDTGANAFDFVGFQSTKRIRSIFIDTTGGASQNEGIAAIWTAP</sequence>